<protein>
    <submittedName>
        <fullName evidence="2">Uncharacterized protein</fullName>
    </submittedName>
</protein>
<evidence type="ECO:0000256" key="1">
    <source>
        <dbReference type="SAM" id="MobiDB-lite"/>
    </source>
</evidence>
<accession>A0A8E2J7G3</accession>
<keyword evidence="3" id="KW-1185">Reference proteome</keyword>
<name>A0A8E2J7G3_9APHY</name>
<evidence type="ECO:0000313" key="3">
    <source>
        <dbReference type="Proteomes" id="UP000250043"/>
    </source>
</evidence>
<feature type="region of interest" description="Disordered" evidence="1">
    <location>
        <begin position="32"/>
        <end position="239"/>
    </location>
</feature>
<feature type="compositionally biased region" description="Polar residues" evidence="1">
    <location>
        <begin position="174"/>
        <end position="189"/>
    </location>
</feature>
<dbReference type="EMBL" id="KV722330">
    <property type="protein sequence ID" value="OCH96533.1"/>
    <property type="molecule type" value="Genomic_DNA"/>
</dbReference>
<organism evidence="2 3">
    <name type="scientific">Obba rivulosa</name>
    <dbReference type="NCBI Taxonomy" id="1052685"/>
    <lineage>
        <taxon>Eukaryota</taxon>
        <taxon>Fungi</taxon>
        <taxon>Dikarya</taxon>
        <taxon>Basidiomycota</taxon>
        <taxon>Agaricomycotina</taxon>
        <taxon>Agaricomycetes</taxon>
        <taxon>Polyporales</taxon>
        <taxon>Gelatoporiaceae</taxon>
        <taxon>Obba</taxon>
    </lineage>
</organism>
<evidence type="ECO:0000313" key="2">
    <source>
        <dbReference type="EMBL" id="OCH96533.1"/>
    </source>
</evidence>
<proteinExistence type="predicted"/>
<feature type="compositionally biased region" description="Polar residues" evidence="1">
    <location>
        <begin position="116"/>
        <end position="131"/>
    </location>
</feature>
<dbReference type="AlphaFoldDB" id="A0A8E2J7G3"/>
<dbReference type="Proteomes" id="UP000250043">
    <property type="component" value="Unassembled WGS sequence"/>
</dbReference>
<feature type="compositionally biased region" description="Basic and acidic residues" evidence="1">
    <location>
        <begin position="206"/>
        <end position="220"/>
    </location>
</feature>
<gene>
    <name evidence="2" type="ORF">OBBRIDRAFT_8668</name>
</gene>
<reference evidence="2 3" key="1">
    <citation type="submission" date="2016-07" db="EMBL/GenBank/DDBJ databases">
        <title>Draft genome of the white-rot fungus Obba rivulosa 3A-2.</title>
        <authorList>
            <consortium name="DOE Joint Genome Institute"/>
            <person name="Miettinen O."/>
            <person name="Riley R."/>
            <person name="Acob R."/>
            <person name="Barry K."/>
            <person name="Cullen D."/>
            <person name="De Vries R."/>
            <person name="Hainaut M."/>
            <person name="Hatakka A."/>
            <person name="Henrissat B."/>
            <person name="Hilden K."/>
            <person name="Kuo R."/>
            <person name="Labutti K."/>
            <person name="Lipzen A."/>
            <person name="Makela M.R."/>
            <person name="Sandor L."/>
            <person name="Spatafora J.W."/>
            <person name="Grigoriev I.V."/>
            <person name="Hibbett D.S."/>
        </authorList>
    </citation>
    <scope>NUCLEOTIDE SEQUENCE [LARGE SCALE GENOMIC DNA]</scope>
    <source>
        <strain evidence="2 3">3A-2</strain>
    </source>
</reference>
<sequence>MAMPAPPRFSGYAYPPALILFDNSPAAIASSMADARKLRPRTPRQEDRKRASSVPASGSKRSGWLECVLVSTPLKRKRAVDDTEAFPASQPNPTIAHDDLALTQSTPARRPRSARGKSSGTPKKPTQSTARNTRKRTRKSPSVEVSEVHPAPSQARGDTEQVAESRGTGLLTPAPSSIIQTHGRSSASRGTRVPEDGPSSASVKQSQDKGKGLRNGKESPRLLSQCRSPQTKPLRRPLSCNLNCDQTRLKMFRRTTPRKASTSSCSTCKTWQRYP</sequence>